<keyword evidence="2 11" id="KW-0723">Serine/threonine-protein kinase</keyword>
<feature type="compositionally biased region" description="Basic and acidic residues" evidence="8">
    <location>
        <begin position="364"/>
        <end position="375"/>
    </location>
</feature>
<keyword evidence="6 7" id="KW-0067">ATP-binding</keyword>
<evidence type="ECO:0000256" key="8">
    <source>
        <dbReference type="SAM" id="MobiDB-lite"/>
    </source>
</evidence>
<dbReference type="InterPro" id="IPR017441">
    <property type="entry name" value="Protein_kinase_ATP_BS"/>
</dbReference>
<dbReference type="InterPro" id="IPR000719">
    <property type="entry name" value="Prot_kinase_dom"/>
</dbReference>
<dbReference type="EMBL" id="SOCP01000003">
    <property type="protein sequence ID" value="TDV55378.1"/>
    <property type="molecule type" value="Genomic_DNA"/>
</dbReference>
<dbReference type="Pfam" id="PF00069">
    <property type="entry name" value="Pkinase"/>
    <property type="match status" value="1"/>
</dbReference>
<keyword evidence="4 7" id="KW-0547">Nucleotide-binding</keyword>
<sequence length="527" mass="55485">MSEERIIAGRYRLRERLGSGGMGTVWRAFDERLRRTVAVKQVDVPGGLTGEQNEELVRRTMREGRIAARLQHPQLITVFDVVEDGGRPYLIMEHFPSKSLDTLGTLSVTEAARIGAEAADALAAAHESGVVHRDVKPANILVGEDGAVKITDFGVSRVVEDLTATMTGMFAGTPAYLAPEVAKGGQASFASDVYSLGATIYAVVEGSPPSGESANPMGLLYRVANGEINKPVHAGPLTVTLMWLLSTDPDDRPTMAEAGRTLATAATASEKKPAPAAAAPVVAEAPEAPAEPPKAAEEPSPEPLAEPVAEREPLMTPPPPAAPAQPATGTSPTTRRRIAIGAGLAAVAVIAALVTMFLRPDDQAKAGDQPARHTASESSAAPAGTPSSDADTPTTTTTTTTTNPPGQQQEQPQPPAGGGPQAATPTAAVTDYYALMPGDLDTAWTRLSAKFQVSPARSRSYYQQFWGEIASVQVSEVSQVGANAVEVTVLYDYKDGHRIRERHHYTLVNQNGTWLLDTVKVLSSSPA</sequence>
<evidence type="ECO:0000256" key="7">
    <source>
        <dbReference type="PROSITE-ProRule" id="PRU10141"/>
    </source>
</evidence>
<dbReference type="Proteomes" id="UP000294927">
    <property type="component" value="Unassembled WGS sequence"/>
</dbReference>
<feature type="binding site" evidence="7">
    <location>
        <position position="40"/>
    </location>
    <ligand>
        <name>ATP</name>
        <dbReference type="ChEBI" id="CHEBI:30616"/>
    </ligand>
</feature>
<keyword evidence="9" id="KW-0472">Membrane</keyword>
<dbReference type="PANTHER" id="PTHR43289:SF6">
    <property type="entry name" value="SERINE_THREONINE-PROTEIN KINASE NEKL-3"/>
    <property type="match status" value="1"/>
</dbReference>
<dbReference type="SMART" id="SM00220">
    <property type="entry name" value="S_TKc"/>
    <property type="match status" value="1"/>
</dbReference>
<organism evidence="11 12">
    <name type="scientific">Actinophytocola oryzae</name>
    <dbReference type="NCBI Taxonomy" id="502181"/>
    <lineage>
        <taxon>Bacteria</taxon>
        <taxon>Bacillati</taxon>
        <taxon>Actinomycetota</taxon>
        <taxon>Actinomycetes</taxon>
        <taxon>Pseudonocardiales</taxon>
        <taxon>Pseudonocardiaceae</taxon>
    </lineage>
</organism>
<dbReference type="InterPro" id="IPR008271">
    <property type="entry name" value="Ser/Thr_kinase_AS"/>
</dbReference>
<dbReference type="GO" id="GO:0004674">
    <property type="term" value="F:protein serine/threonine kinase activity"/>
    <property type="evidence" value="ECO:0007669"/>
    <property type="project" value="UniProtKB-KW"/>
</dbReference>
<evidence type="ECO:0000256" key="5">
    <source>
        <dbReference type="ARBA" id="ARBA00022777"/>
    </source>
</evidence>
<feature type="region of interest" description="Disordered" evidence="8">
    <location>
        <begin position="264"/>
        <end position="334"/>
    </location>
</feature>
<comment type="caution">
    <text evidence="11">The sequence shown here is derived from an EMBL/GenBank/DDBJ whole genome shotgun (WGS) entry which is preliminary data.</text>
</comment>
<keyword evidence="9" id="KW-0812">Transmembrane</keyword>
<feature type="region of interest" description="Disordered" evidence="8">
    <location>
        <begin position="364"/>
        <end position="424"/>
    </location>
</feature>
<feature type="compositionally biased region" description="Low complexity" evidence="8">
    <location>
        <begin position="384"/>
        <end position="411"/>
    </location>
</feature>
<dbReference type="PROSITE" id="PS00108">
    <property type="entry name" value="PROTEIN_KINASE_ST"/>
    <property type="match status" value="1"/>
</dbReference>
<dbReference type="EC" id="2.7.11.1" evidence="1"/>
<evidence type="ECO:0000256" key="4">
    <source>
        <dbReference type="ARBA" id="ARBA00022741"/>
    </source>
</evidence>
<keyword evidence="12" id="KW-1185">Reference proteome</keyword>
<evidence type="ECO:0000256" key="1">
    <source>
        <dbReference type="ARBA" id="ARBA00012513"/>
    </source>
</evidence>
<gene>
    <name evidence="11" type="ORF">CLV71_103619</name>
</gene>
<dbReference type="OrthoDB" id="9762169at2"/>
<dbReference type="SUPFAM" id="SSF56112">
    <property type="entry name" value="Protein kinase-like (PK-like)"/>
    <property type="match status" value="1"/>
</dbReference>
<dbReference type="InterPro" id="IPR011009">
    <property type="entry name" value="Kinase-like_dom_sf"/>
</dbReference>
<evidence type="ECO:0000259" key="10">
    <source>
        <dbReference type="PROSITE" id="PS50011"/>
    </source>
</evidence>
<dbReference type="CDD" id="cd14014">
    <property type="entry name" value="STKc_PknB_like"/>
    <property type="match status" value="1"/>
</dbReference>
<dbReference type="PROSITE" id="PS00107">
    <property type="entry name" value="PROTEIN_KINASE_ATP"/>
    <property type="match status" value="1"/>
</dbReference>
<proteinExistence type="predicted"/>
<keyword evidence="3" id="KW-0808">Transferase</keyword>
<keyword evidence="5 11" id="KW-0418">Kinase</keyword>
<dbReference type="AlphaFoldDB" id="A0A4R7W0A4"/>
<dbReference type="Gene3D" id="3.30.200.20">
    <property type="entry name" value="Phosphorylase Kinase, domain 1"/>
    <property type="match status" value="1"/>
</dbReference>
<name>A0A4R7W0A4_9PSEU</name>
<evidence type="ECO:0000256" key="2">
    <source>
        <dbReference type="ARBA" id="ARBA00022527"/>
    </source>
</evidence>
<feature type="domain" description="Protein kinase" evidence="10">
    <location>
        <begin position="11"/>
        <end position="265"/>
    </location>
</feature>
<keyword evidence="9" id="KW-1133">Transmembrane helix</keyword>
<dbReference type="PROSITE" id="PS50011">
    <property type="entry name" value="PROTEIN_KINASE_DOM"/>
    <property type="match status" value="1"/>
</dbReference>
<feature type="compositionally biased region" description="Low complexity" evidence="8">
    <location>
        <begin position="264"/>
        <end position="288"/>
    </location>
</feature>
<evidence type="ECO:0000256" key="6">
    <source>
        <dbReference type="ARBA" id="ARBA00022840"/>
    </source>
</evidence>
<evidence type="ECO:0000313" key="11">
    <source>
        <dbReference type="EMBL" id="TDV55378.1"/>
    </source>
</evidence>
<dbReference type="GO" id="GO:0005524">
    <property type="term" value="F:ATP binding"/>
    <property type="evidence" value="ECO:0007669"/>
    <property type="project" value="UniProtKB-UniRule"/>
</dbReference>
<feature type="compositionally biased region" description="Low complexity" evidence="8">
    <location>
        <begin position="324"/>
        <end position="334"/>
    </location>
</feature>
<dbReference type="PANTHER" id="PTHR43289">
    <property type="entry name" value="MITOGEN-ACTIVATED PROTEIN KINASE KINASE KINASE 20-RELATED"/>
    <property type="match status" value="1"/>
</dbReference>
<evidence type="ECO:0000256" key="3">
    <source>
        <dbReference type="ARBA" id="ARBA00022679"/>
    </source>
</evidence>
<evidence type="ECO:0000256" key="9">
    <source>
        <dbReference type="SAM" id="Phobius"/>
    </source>
</evidence>
<dbReference type="Gene3D" id="1.10.510.10">
    <property type="entry name" value="Transferase(Phosphotransferase) domain 1"/>
    <property type="match status" value="1"/>
</dbReference>
<reference evidence="11 12" key="1">
    <citation type="submission" date="2019-03" db="EMBL/GenBank/DDBJ databases">
        <title>Genomic Encyclopedia of Archaeal and Bacterial Type Strains, Phase II (KMG-II): from individual species to whole genera.</title>
        <authorList>
            <person name="Goeker M."/>
        </authorList>
    </citation>
    <scope>NUCLEOTIDE SEQUENCE [LARGE SCALE GENOMIC DNA]</scope>
    <source>
        <strain evidence="11 12">DSM 45499</strain>
    </source>
</reference>
<evidence type="ECO:0000313" key="12">
    <source>
        <dbReference type="Proteomes" id="UP000294927"/>
    </source>
</evidence>
<dbReference type="RefSeq" id="WP_133902448.1">
    <property type="nucleotide sequence ID" value="NZ_SOCP01000003.1"/>
</dbReference>
<protein>
    <recommendedName>
        <fullName evidence="1">non-specific serine/threonine protein kinase</fullName>
        <ecNumber evidence="1">2.7.11.1</ecNumber>
    </recommendedName>
</protein>
<accession>A0A4R7W0A4</accession>
<feature type="transmembrane region" description="Helical" evidence="9">
    <location>
        <begin position="338"/>
        <end position="358"/>
    </location>
</feature>